<feature type="region of interest" description="Disordered" evidence="1">
    <location>
        <begin position="257"/>
        <end position="357"/>
    </location>
</feature>
<dbReference type="EMBL" id="JBJQOH010000004">
    <property type="protein sequence ID" value="KAL3686827.1"/>
    <property type="molecule type" value="Genomic_DNA"/>
</dbReference>
<organism evidence="2 3">
    <name type="scientific">Riccia sorocarpa</name>
    <dbReference type="NCBI Taxonomy" id="122646"/>
    <lineage>
        <taxon>Eukaryota</taxon>
        <taxon>Viridiplantae</taxon>
        <taxon>Streptophyta</taxon>
        <taxon>Embryophyta</taxon>
        <taxon>Marchantiophyta</taxon>
        <taxon>Marchantiopsida</taxon>
        <taxon>Marchantiidae</taxon>
        <taxon>Marchantiales</taxon>
        <taxon>Ricciaceae</taxon>
        <taxon>Riccia</taxon>
    </lineage>
</organism>
<feature type="compositionally biased region" description="Basic and acidic residues" evidence="1">
    <location>
        <begin position="273"/>
        <end position="283"/>
    </location>
</feature>
<gene>
    <name evidence="2" type="ORF">R1sor_013136</name>
</gene>
<evidence type="ECO:0000313" key="3">
    <source>
        <dbReference type="Proteomes" id="UP001633002"/>
    </source>
</evidence>
<evidence type="ECO:0000313" key="2">
    <source>
        <dbReference type="EMBL" id="KAL3686827.1"/>
    </source>
</evidence>
<protein>
    <submittedName>
        <fullName evidence="2">Uncharacterized protein</fullName>
    </submittedName>
</protein>
<keyword evidence="3" id="KW-1185">Reference proteome</keyword>
<dbReference type="AlphaFoldDB" id="A0ABD3H8D1"/>
<comment type="caution">
    <text evidence="2">The sequence shown here is derived from an EMBL/GenBank/DDBJ whole genome shotgun (WGS) entry which is preliminary data.</text>
</comment>
<reference evidence="2 3" key="1">
    <citation type="submission" date="2024-09" db="EMBL/GenBank/DDBJ databases">
        <title>Chromosome-scale assembly of Riccia sorocarpa.</title>
        <authorList>
            <person name="Paukszto L."/>
        </authorList>
    </citation>
    <scope>NUCLEOTIDE SEQUENCE [LARGE SCALE GENOMIC DNA]</scope>
    <source>
        <strain evidence="2">LP-2024</strain>
        <tissue evidence="2">Aerial parts of the thallus</tissue>
    </source>
</reference>
<dbReference type="Proteomes" id="UP001633002">
    <property type="component" value="Unassembled WGS sequence"/>
</dbReference>
<proteinExistence type="predicted"/>
<evidence type="ECO:0000256" key="1">
    <source>
        <dbReference type="SAM" id="MobiDB-lite"/>
    </source>
</evidence>
<accession>A0ABD3H8D1</accession>
<name>A0ABD3H8D1_9MARC</name>
<sequence>MLPPFRREGPLQLDPIWREARELGVENEYGSMLAPTWDPTPMPQPRQGTWANTPDHYFRYHSSRELQFPWRSSNDDLPMSPEPSERDTENCLMDTPDCKCRWLLLDSLQNPVGSGQLSYDPSETDLSRLPFTPRPPGYVCSGRDPNKHIRISSASLQGFVTPRLPQPGEGSSRTFFAPEEENPNPNNASLLDRPGEYRTMRDIDDNEDDAEPVKDYDAEFEDILGALEILSGQTFDKPNQNLAAQNVDTELDWNDNEERVPEPWNLGPTQAPRDIENNQELHPEPPGANPIEHQVENVEVDSGPELRRARPGQNRLDATRNQYLGDSDDENVWDSPGILRSGGPEDDSQRSTAGQEEDAQMLDATQAELLDYDEEVGAPSNWAPRSGDVMILKHCRYIVPWPGFDGKVEFYVDENEHNRNPTDPWTCWFEDGDIIVRFGSYSSKWQWTQAPQVRVYQFREGKFFLVGRQTKQPLYPMEYKGIRFPYVWYIYWWDEGMPVRPSDLLVRAAFDEDENFSYCDAEVYLRNPNPAFQDNWVFLGKDDYSFKIVTDQFASDDNQPDP</sequence>